<feature type="region of interest" description="Disordered" evidence="1">
    <location>
        <begin position="11"/>
        <end position="40"/>
    </location>
</feature>
<dbReference type="PANTHER" id="PTHR13690">
    <property type="entry name" value="TRANSCRIPTION FACTOR POSF21-RELATED"/>
    <property type="match status" value="1"/>
</dbReference>
<accession>A0A9R1VFV5</accession>
<evidence type="ECO:0000313" key="3">
    <source>
        <dbReference type="Proteomes" id="UP000235145"/>
    </source>
</evidence>
<dbReference type="GO" id="GO:0005634">
    <property type="term" value="C:nucleus"/>
    <property type="evidence" value="ECO:0000318"/>
    <property type="project" value="GO_Central"/>
</dbReference>
<comment type="caution">
    <text evidence="2">The sequence shown here is derived from an EMBL/GenBank/DDBJ whole genome shotgun (WGS) entry which is preliminary data.</text>
</comment>
<name>A0A9R1VFV5_LACSA</name>
<proteinExistence type="predicted"/>
<dbReference type="Proteomes" id="UP000235145">
    <property type="component" value="Unassembled WGS sequence"/>
</dbReference>
<gene>
    <name evidence="2" type="ORF">LSAT_V11C500284710</name>
</gene>
<feature type="compositionally biased region" description="Low complexity" evidence="1">
    <location>
        <begin position="29"/>
        <end position="40"/>
    </location>
</feature>
<dbReference type="AlphaFoldDB" id="A0A9R1VFV5"/>
<dbReference type="EMBL" id="NBSK02000005">
    <property type="protein sequence ID" value="KAJ0206407.1"/>
    <property type="molecule type" value="Genomic_DNA"/>
</dbReference>
<sequence>MDSFMGRMNFADESPKLPPSPVGHIGQLSPTNSIDSNSNTNTFSLEFGNGEFTGAELKKIMANEKLAEIALSDPKRAKRYDFGKSTICCKIKREENVLHYRIGAQGSNFTDLSNLINKQKSHYHP</sequence>
<evidence type="ECO:0000313" key="2">
    <source>
        <dbReference type="EMBL" id="KAJ0206407.1"/>
    </source>
</evidence>
<protein>
    <submittedName>
        <fullName evidence="2">Uncharacterized protein</fullName>
    </submittedName>
</protein>
<keyword evidence="3" id="KW-1185">Reference proteome</keyword>
<evidence type="ECO:0000256" key="1">
    <source>
        <dbReference type="SAM" id="MobiDB-lite"/>
    </source>
</evidence>
<reference evidence="2 3" key="1">
    <citation type="journal article" date="2017" name="Nat. Commun.">
        <title>Genome assembly with in vitro proximity ligation data and whole-genome triplication in lettuce.</title>
        <authorList>
            <person name="Reyes-Chin-Wo S."/>
            <person name="Wang Z."/>
            <person name="Yang X."/>
            <person name="Kozik A."/>
            <person name="Arikit S."/>
            <person name="Song C."/>
            <person name="Xia L."/>
            <person name="Froenicke L."/>
            <person name="Lavelle D.O."/>
            <person name="Truco M.J."/>
            <person name="Xia R."/>
            <person name="Zhu S."/>
            <person name="Xu C."/>
            <person name="Xu H."/>
            <person name="Xu X."/>
            <person name="Cox K."/>
            <person name="Korf I."/>
            <person name="Meyers B.C."/>
            <person name="Michelmore R.W."/>
        </authorList>
    </citation>
    <scope>NUCLEOTIDE SEQUENCE [LARGE SCALE GENOMIC DNA]</scope>
    <source>
        <strain evidence="3">cv. Salinas</strain>
        <tissue evidence="2">Seedlings</tissue>
    </source>
</reference>
<dbReference type="PANTHER" id="PTHR13690:SF80">
    <property type="entry name" value="BZIP TRANSCRIPTION FACTOR FAMILY PROTEIN-RELATED"/>
    <property type="match status" value="1"/>
</dbReference>
<organism evidence="2 3">
    <name type="scientific">Lactuca sativa</name>
    <name type="common">Garden lettuce</name>
    <dbReference type="NCBI Taxonomy" id="4236"/>
    <lineage>
        <taxon>Eukaryota</taxon>
        <taxon>Viridiplantae</taxon>
        <taxon>Streptophyta</taxon>
        <taxon>Embryophyta</taxon>
        <taxon>Tracheophyta</taxon>
        <taxon>Spermatophyta</taxon>
        <taxon>Magnoliopsida</taxon>
        <taxon>eudicotyledons</taxon>
        <taxon>Gunneridae</taxon>
        <taxon>Pentapetalae</taxon>
        <taxon>asterids</taxon>
        <taxon>campanulids</taxon>
        <taxon>Asterales</taxon>
        <taxon>Asteraceae</taxon>
        <taxon>Cichorioideae</taxon>
        <taxon>Cichorieae</taxon>
        <taxon>Lactucinae</taxon>
        <taxon>Lactuca</taxon>
    </lineage>
</organism>
<dbReference type="GO" id="GO:0003700">
    <property type="term" value="F:DNA-binding transcription factor activity"/>
    <property type="evidence" value="ECO:0000318"/>
    <property type="project" value="GO_Central"/>
</dbReference>